<comment type="similarity">
    <text evidence="1 4">Belongs to the acyl-CoA dehydrogenase family.</text>
</comment>
<dbReference type="GO" id="GO:0003995">
    <property type="term" value="F:acyl-CoA dehydrogenase activity"/>
    <property type="evidence" value="ECO:0007669"/>
    <property type="project" value="TreeGrafter"/>
</dbReference>
<dbReference type="Proteomes" id="UP000222788">
    <property type="component" value="Unassembled WGS sequence"/>
</dbReference>
<dbReference type="Gene3D" id="2.40.110.20">
    <property type="match status" value="1"/>
</dbReference>
<evidence type="ECO:0000313" key="8">
    <source>
        <dbReference type="Proteomes" id="UP000222788"/>
    </source>
</evidence>
<keyword evidence="3 4" id="KW-0274">FAD</keyword>
<keyword evidence="8" id="KW-1185">Reference proteome</keyword>
<evidence type="ECO:0000256" key="1">
    <source>
        <dbReference type="ARBA" id="ARBA00009347"/>
    </source>
</evidence>
<evidence type="ECO:0000256" key="3">
    <source>
        <dbReference type="ARBA" id="ARBA00022827"/>
    </source>
</evidence>
<evidence type="ECO:0000256" key="4">
    <source>
        <dbReference type="RuleBase" id="RU362125"/>
    </source>
</evidence>
<keyword evidence="2 4" id="KW-0285">Flavoprotein</keyword>
<comment type="caution">
    <text evidence="7">The sequence shown here is derived from an EMBL/GenBank/DDBJ whole genome shotgun (WGS) entry which is preliminary data.</text>
</comment>
<dbReference type="SUPFAM" id="SSF47203">
    <property type="entry name" value="Acyl-CoA dehydrogenase C-terminal domain-like"/>
    <property type="match status" value="1"/>
</dbReference>
<evidence type="ECO:0000313" key="7">
    <source>
        <dbReference type="EMBL" id="PHH53172.1"/>
    </source>
</evidence>
<dbReference type="InterPro" id="IPR006091">
    <property type="entry name" value="Acyl-CoA_Oxase/DH_mid-dom"/>
</dbReference>
<dbReference type="SUPFAM" id="SSF56645">
    <property type="entry name" value="Acyl-CoA dehydrogenase NM domain-like"/>
    <property type="match status" value="1"/>
</dbReference>
<evidence type="ECO:0000256" key="2">
    <source>
        <dbReference type="ARBA" id="ARBA00022630"/>
    </source>
</evidence>
<dbReference type="Pfam" id="PF00441">
    <property type="entry name" value="Acyl-CoA_dh_1"/>
    <property type="match status" value="1"/>
</dbReference>
<dbReference type="OrthoDB" id="10251155at2759"/>
<dbReference type="PANTHER" id="PTHR42707">
    <property type="entry name" value="ACYL-COA DEHYDROGENASE"/>
    <property type="match status" value="1"/>
</dbReference>
<feature type="domain" description="Acyl-CoA oxidase/dehydrogenase middle" evidence="6">
    <location>
        <begin position="190"/>
        <end position="300"/>
    </location>
</feature>
<evidence type="ECO:0000259" key="6">
    <source>
        <dbReference type="Pfam" id="PF02770"/>
    </source>
</evidence>
<dbReference type="Pfam" id="PF02770">
    <property type="entry name" value="Acyl-CoA_dh_M"/>
    <property type="match status" value="1"/>
</dbReference>
<dbReference type="PANTHER" id="PTHR42707:SF2">
    <property type="entry name" value="ACD11 DEHYDROGENASE"/>
    <property type="match status" value="1"/>
</dbReference>
<dbReference type="InterPro" id="IPR009100">
    <property type="entry name" value="AcylCoA_DH/oxidase_NM_dom_sf"/>
</dbReference>
<dbReference type="EMBL" id="APWK03000049">
    <property type="protein sequence ID" value="PHH53172.1"/>
    <property type="molecule type" value="Genomic_DNA"/>
</dbReference>
<keyword evidence="4" id="KW-0560">Oxidoreductase</keyword>
<proteinExistence type="inferred from homology"/>
<comment type="cofactor">
    <cofactor evidence="4">
        <name>FAD</name>
        <dbReference type="ChEBI" id="CHEBI:57692"/>
    </cofactor>
</comment>
<protein>
    <submittedName>
        <fullName evidence="7">Acyl-CoA dehydrogenase family member 11</fullName>
    </submittedName>
</protein>
<sequence>MESCCSSSDSSFYQETPILENQYYDDVVFQRALNLFVPQNLVSDTRPDLVQLGRDVIAPSVFEWITDAERNTPYIKENSHDTLSNSDSQVVMGEGWRQLQAFGQSRRFVACGYDNKRGPFDRVIQFLRLHLWEASTANVTYPSAMQDGAARLLQKHLSNPALDPTRRKVFQNTFEHLTSRDSSSAWTSSQWLSEQSSGSDISDIETIATPTNEPGVSSTEEKVPLGPWNLSGFKWFSSATDSQIAVVLAQTDKGLSAFLAPMRRVNSASLSAEINGVRISRLKNKMGTRPLPTAELELDGMRGWLIGEEGRGAEEIAVILNITRVHSAIAAMGYVGRGLAIAKAYARVRTVRSPRGKRMFLAENSLHLNTLANMTAEYQGLMLLSIFCAYVLGLDEHQDTFDAKAAAASNPVLATLTPPQNLITPLLRVLTQITKAYVCKNAIPILYSCMEAMGDAGYLNNEESEYLNVSRIYRDCCVLAIWEGTTDVLSADFIRAMKHPQTGAASVAALDFVISKTWDTVKDKWDIDYRPSVAWEDVKRTLANNSVEEVMALARNLLFETAELLIVLLLKMAAQSEKTSAAKDIFSRFVEGKRLDTDEKLRSWSVVERLARDQTVVYGSVVDEDVQPRL</sequence>
<feature type="domain" description="Acyl-CoA dehydrogenase/oxidase C-terminal" evidence="5">
    <location>
        <begin position="310"/>
        <end position="495"/>
    </location>
</feature>
<gene>
    <name evidence="7" type="primary">acdh-11</name>
    <name evidence="7" type="ORF">CFIMG_000710RA</name>
</gene>
<reference evidence="7 8" key="2">
    <citation type="journal article" date="2013" name="IMA Fungus">
        <title>IMA Genome-F 1: Ceratocystis fimbriata: Draft nuclear genome sequence for the plant pathogen, Ceratocystis fimbriata.</title>
        <authorList>
            <person name="Wilken P.M."/>
            <person name="Steenkamp E.T."/>
            <person name="Wingfield M.J."/>
            <person name="de Beer Z.W."/>
            <person name="Wingfield B.D."/>
        </authorList>
    </citation>
    <scope>NUCLEOTIDE SEQUENCE [LARGE SCALE GENOMIC DNA]</scope>
    <source>
        <strain evidence="7 8">CBS 114723</strain>
    </source>
</reference>
<dbReference type="InterPro" id="IPR052904">
    <property type="entry name" value="Acyl-CoA_dehydrogenase-like"/>
</dbReference>
<reference evidence="7 8" key="1">
    <citation type="journal article" date="2013" name="Fungal Biol.">
        <title>Analysis of microsatellite markers in the genome of the plant pathogen Ceratocystis fimbriata.</title>
        <authorList>
            <person name="Simpson M.C."/>
            <person name="Wilken P.M."/>
            <person name="Coetzee M.P."/>
            <person name="Wingfield M.J."/>
            <person name="Wingfield B.D."/>
        </authorList>
    </citation>
    <scope>NUCLEOTIDE SEQUENCE [LARGE SCALE GENOMIC DNA]</scope>
    <source>
        <strain evidence="7 8">CBS 114723</strain>
    </source>
</reference>
<name>A0A2C5X594_9PEZI</name>
<accession>A0A2C5X594</accession>
<dbReference type="AlphaFoldDB" id="A0A2C5X594"/>
<organism evidence="7 8">
    <name type="scientific">Ceratocystis fimbriata CBS 114723</name>
    <dbReference type="NCBI Taxonomy" id="1035309"/>
    <lineage>
        <taxon>Eukaryota</taxon>
        <taxon>Fungi</taxon>
        <taxon>Dikarya</taxon>
        <taxon>Ascomycota</taxon>
        <taxon>Pezizomycotina</taxon>
        <taxon>Sordariomycetes</taxon>
        <taxon>Hypocreomycetidae</taxon>
        <taxon>Microascales</taxon>
        <taxon>Ceratocystidaceae</taxon>
        <taxon>Ceratocystis</taxon>
    </lineage>
</organism>
<evidence type="ECO:0000259" key="5">
    <source>
        <dbReference type="Pfam" id="PF00441"/>
    </source>
</evidence>
<dbReference type="Gene3D" id="1.20.140.10">
    <property type="entry name" value="Butyryl-CoA Dehydrogenase, subunit A, domain 3"/>
    <property type="match status" value="1"/>
</dbReference>
<dbReference type="InterPro" id="IPR036250">
    <property type="entry name" value="AcylCo_DH-like_C"/>
</dbReference>
<dbReference type="InterPro" id="IPR009075">
    <property type="entry name" value="AcylCo_DH/oxidase_C"/>
</dbReference>
<dbReference type="STRING" id="1035309.A0A2C5X594"/>